<evidence type="ECO:0000256" key="5">
    <source>
        <dbReference type="ARBA" id="ARBA00023033"/>
    </source>
</evidence>
<dbReference type="FunFam" id="3.20.20.70:FF:000210">
    <property type="entry name" value="2-nitropropane dioxygenase"/>
    <property type="match status" value="1"/>
</dbReference>
<protein>
    <submittedName>
        <fullName evidence="6">Nitronate monooxygenase</fullName>
    </submittedName>
</protein>
<dbReference type="CDD" id="cd04730">
    <property type="entry name" value="NPD_like"/>
    <property type="match status" value="1"/>
</dbReference>
<comment type="caution">
    <text evidence="6">The sequence shown here is derived from an EMBL/GenBank/DDBJ whole genome shotgun (WGS) entry which is preliminary data.</text>
</comment>
<dbReference type="Gene3D" id="3.20.20.70">
    <property type="entry name" value="Aldolase class I"/>
    <property type="match status" value="1"/>
</dbReference>
<reference evidence="6 7" key="1">
    <citation type="submission" date="2018-04" db="EMBL/GenBank/DDBJ databases">
        <title>Genomic Encyclopedia of Archaeal and Bacterial Type Strains, Phase II (KMG-II): from individual species to whole genera.</title>
        <authorList>
            <person name="Goeker M."/>
        </authorList>
    </citation>
    <scope>NUCLEOTIDE SEQUENCE [LARGE SCALE GENOMIC DNA]</scope>
    <source>
        <strain evidence="6 7">DSM 23382</strain>
    </source>
</reference>
<dbReference type="PANTHER" id="PTHR42747">
    <property type="entry name" value="NITRONATE MONOOXYGENASE-RELATED"/>
    <property type="match status" value="1"/>
</dbReference>
<evidence type="ECO:0000313" key="7">
    <source>
        <dbReference type="Proteomes" id="UP000244081"/>
    </source>
</evidence>
<evidence type="ECO:0000256" key="3">
    <source>
        <dbReference type="ARBA" id="ARBA00022643"/>
    </source>
</evidence>
<dbReference type="PANTHER" id="PTHR42747:SF4">
    <property type="entry name" value="BLR1330 PROTEIN"/>
    <property type="match status" value="1"/>
</dbReference>
<evidence type="ECO:0000256" key="2">
    <source>
        <dbReference type="ARBA" id="ARBA00022630"/>
    </source>
</evidence>
<dbReference type="EMBL" id="QAYG01000001">
    <property type="protein sequence ID" value="PTW62631.1"/>
    <property type="molecule type" value="Genomic_DNA"/>
</dbReference>
<keyword evidence="4" id="KW-0560">Oxidoreductase</keyword>
<proteinExistence type="inferred from homology"/>
<comment type="similarity">
    <text evidence="1">Belongs to the nitronate monooxygenase family. NMO class I subfamily.</text>
</comment>
<accession>A0A2T5VFV3</accession>
<sequence>MTLTPNTTREEKKKMWTVETLRAAAGLPVIGAPMFLTSGVDLVVEQCKAGVIGTFPALNARPQPELDRWLCAIEARLAAFEAETGRKAAPYGVNLIVHESNPRLDEDLEVIAAHKVPLVITSLSQPGTVVERVHGYGGLVFHDVINMRHARKAAGAGVDGLILVAAGAGGHAGRMSPFALAGEARRFFDGALILSGAIADGRAIVAAEALGCDFAYIGTLFLTAAESMAIDAHKEMAVASTAADIIYSPMFTGTHGNYLAGSIAAAGIDPAEAASAEPRRMDFAAGASKPKAWKEIFGAGQGVGSIDAIEPVATIVARLATERDAARKRICGA</sequence>
<keyword evidence="5 6" id="KW-0503">Monooxygenase</keyword>
<evidence type="ECO:0000313" key="6">
    <source>
        <dbReference type="EMBL" id="PTW62631.1"/>
    </source>
</evidence>
<dbReference type="InterPro" id="IPR004136">
    <property type="entry name" value="NMO"/>
</dbReference>
<evidence type="ECO:0000256" key="4">
    <source>
        <dbReference type="ARBA" id="ARBA00023002"/>
    </source>
</evidence>
<dbReference type="RefSeq" id="WP_342753475.1">
    <property type="nucleotide sequence ID" value="NZ_QAYG01000001.1"/>
</dbReference>
<dbReference type="SUPFAM" id="SSF51412">
    <property type="entry name" value="Inosine monophosphate dehydrogenase (IMPDH)"/>
    <property type="match status" value="1"/>
</dbReference>
<evidence type="ECO:0000256" key="1">
    <source>
        <dbReference type="ARBA" id="ARBA00009881"/>
    </source>
</evidence>
<dbReference type="Pfam" id="PF03060">
    <property type="entry name" value="NMO"/>
    <property type="match status" value="1"/>
</dbReference>
<dbReference type="Proteomes" id="UP000244081">
    <property type="component" value="Unassembled WGS sequence"/>
</dbReference>
<dbReference type="AlphaFoldDB" id="A0A2T5VFV3"/>
<organism evidence="6 7">
    <name type="scientific">Breoghania corrubedonensis</name>
    <dbReference type="NCBI Taxonomy" id="665038"/>
    <lineage>
        <taxon>Bacteria</taxon>
        <taxon>Pseudomonadati</taxon>
        <taxon>Pseudomonadota</taxon>
        <taxon>Alphaproteobacteria</taxon>
        <taxon>Hyphomicrobiales</taxon>
        <taxon>Stappiaceae</taxon>
        <taxon>Breoghania</taxon>
    </lineage>
</organism>
<keyword evidence="3" id="KW-0288">FMN</keyword>
<dbReference type="InterPro" id="IPR013785">
    <property type="entry name" value="Aldolase_TIM"/>
</dbReference>
<keyword evidence="7" id="KW-1185">Reference proteome</keyword>
<keyword evidence="2" id="KW-0285">Flavoprotein</keyword>
<name>A0A2T5VFV3_9HYPH</name>
<dbReference type="GO" id="GO:0018580">
    <property type="term" value="F:nitronate monooxygenase activity"/>
    <property type="evidence" value="ECO:0007669"/>
    <property type="project" value="InterPro"/>
</dbReference>
<gene>
    <name evidence="6" type="ORF">C8N35_101677</name>
</gene>